<keyword evidence="8" id="KW-0732">Signal</keyword>
<dbReference type="PANTHER" id="PTHR18952">
    <property type="entry name" value="CARBONIC ANHYDRASE"/>
    <property type="match status" value="1"/>
</dbReference>
<evidence type="ECO:0000256" key="1">
    <source>
        <dbReference type="ARBA" id="ARBA00002904"/>
    </source>
</evidence>
<evidence type="ECO:0000256" key="8">
    <source>
        <dbReference type="RuleBase" id="RU367011"/>
    </source>
</evidence>
<evidence type="ECO:0000256" key="7">
    <source>
        <dbReference type="ARBA" id="ARBA00048348"/>
    </source>
</evidence>
<dbReference type="PANTHER" id="PTHR18952:SF265">
    <property type="entry name" value="CARBONIC ANHYDRASE"/>
    <property type="match status" value="1"/>
</dbReference>
<comment type="function">
    <text evidence="1 8">Reversible hydration of carbon dioxide.</text>
</comment>
<evidence type="ECO:0000256" key="4">
    <source>
        <dbReference type="ARBA" id="ARBA00022723"/>
    </source>
</evidence>
<dbReference type="PROSITE" id="PS00162">
    <property type="entry name" value="ALPHA_CA_1"/>
    <property type="match status" value="1"/>
</dbReference>
<evidence type="ECO:0000256" key="5">
    <source>
        <dbReference type="ARBA" id="ARBA00022833"/>
    </source>
</evidence>
<comment type="cofactor">
    <cofactor evidence="8">
        <name>Zn(2+)</name>
        <dbReference type="ChEBI" id="CHEBI:29105"/>
    </cofactor>
</comment>
<feature type="chain" id="PRO_5035953305" description="Carbonic anhydrase" evidence="8">
    <location>
        <begin position="22"/>
        <end position="310"/>
    </location>
</feature>
<evidence type="ECO:0000256" key="6">
    <source>
        <dbReference type="ARBA" id="ARBA00023239"/>
    </source>
</evidence>
<dbReference type="SUPFAM" id="SSF51069">
    <property type="entry name" value="Carbonic anhydrase"/>
    <property type="match status" value="1"/>
</dbReference>
<proteinExistence type="inferred from homology"/>
<evidence type="ECO:0000259" key="9">
    <source>
        <dbReference type="PROSITE" id="PS51144"/>
    </source>
</evidence>
<keyword evidence="4 8" id="KW-0479">Metal-binding</keyword>
<comment type="catalytic activity">
    <reaction evidence="7 8">
        <text>hydrogencarbonate + H(+) = CO2 + H2O</text>
        <dbReference type="Rhea" id="RHEA:10748"/>
        <dbReference type="ChEBI" id="CHEBI:15377"/>
        <dbReference type="ChEBI" id="CHEBI:15378"/>
        <dbReference type="ChEBI" id="CHEBI:16526"/>
        <dbReference type="ChEBI" id="CHEBI:17544"/>
        <dbReference type="EC" id="4.2.1.1"/>
    </reaction>
</comment>
<protein>
    <recommendedName>
        <fullName evidence="3 8">Carbonic anhydrase</fullName>
        <ecNumber evidence="3 8">4.2.1.1</ecNumber>
    </recommendedName>
</protein>
<dbReference type="AlphaFoldDB" id="A0A816P3K0"/>
<dbReference type="Proteomes" id="UP000663842">
    <property type="component" value="Unassembled WGS sequence"/>
</dbReference>
<gene>
    <name evidence="11" type="ORF">UXM345_LOCUS31110</name>
    <name evidence="10" type="ORF">XDN619_LOCUS7214</name>
</gene>
<feature type="domain" description="Alpha-carbonic anhydrase" evidence="9">
    <location>
        <begin position="29"/>
        <end position="269"/>
    </location>
</feature>
<accession>A0A816P3K0</accession>
<dbReference type="CDD" id="cd00326">
    <property type="entry name" value="alpha_CA"/>
    <property type="match status" value="1"/>
</dbReference>
<reference evidence="10" key="1">
    <citation type="submission" date="2021-02" db="EMBL/GenBank/DDBJ databases">
        <authorList>
            <person name="Nowell W R."/>
        </authorList>
    </citation>
    <scope>NUCLEOTIDE SEQUENCE</scope>
</reference>
<dbReference type="GO" id="GO:0008270">
    <property type="term" value="F:zinc ion binding"/>
    <property type="evidence" value="ECO:0007669"/>
    <property type="project" value="UniProtKB-UniRule"/>
</dbReference>
<organism evidence="10 12">
    <name type="scientific">Rotaria magnacalcarata</name>
    <dbReference type="NCBI Taxonomy" id="392030"/>
    <lineage>
        <taxon>Eukaryota</taxon>
        <taxon>Metazoa</taxon>
        <taxon>Spiralia</taxon>
        <taxon>Gnathifera</taxon>
        <taxon>Rotifera</taxon>
        <taxon>Eurotatoria</taxon>
        <taxon>Bdelloidea</taxon>
        <taxon>Philodinida</taxon>
        <taxon>Philodinidae</taxon>
        <taxon>Rotaria</taxon>
    </lineage>
</organism>
<dbReference type="GO" id="GO:0005886">
    <property type="term" value="C:plasma membrane"/>
    <property type="evidence" value="ECO:0007669"/>
    <property type="project" value="TreeGrafter"/>
</dbReference>
<comment type="caution">
    <text evidence="10">The sequence shown here is derived from an EMBL/GenBank/DDBJ whole genome shotgun (WGS) entry which is preliminary data.</text>
</comment>
<evidence type="ECO:0000256" key="3">
    <source>
        <dbReference type="ARBA" id="ARBA00012925"/>
    </source>
</evidence>
<dbReference type="EC" id="4.2.1.1" evidence="3 8"/>
<comment type="similarity">
    <text evidence="2 8">Belongs to the alpha-carbonic anhydrase family.</text>
</comment>
<dbReference type="PROSITE" id="PS51144">
    <property type="entry name" value="ALPHA_CA_2"/>
    <property type="match status" value="1"/>
</dbReference>
<dbReference type="InterPro" id="IPR001148">
    <property type="entry name" value="CA_dom"/>
</dbReference>
<dbReference type="EMBL" id="CAJOBF010008558">
    <property type="protein sequence ID" value="CAF4257937.1"/>
    <property type="molecule type" value="Genomic_DNA"/>
</dbReference>
<dbReference type="EMBL" id="CAJNRG010002134">
    <property type="protein sequence ID" value="CAF2043780.1"/>
    <property type="molecule type" value="Genomic_DNA"/>
</dbReference>
<dbReference type="InterPro" id="IPR036398">
    <property type="entry name" value="CA_dom_sf"/>
</dbReference>
<keyword evidence="5 8" id="KW-0862">Zinc</keyword>
<dbReference type="Pfam" id="PF00194">
    <property type="entry name" value="Carb_anhydrase"/>
    <property type="match status" value="1"/>
</dbReference>
<dbReference type="Gene3D" id="3.10.200.10">
    <property type="entry name" value="Alpha carbonic anhydrase"/>
    <property type="match status" value="1"/>
</dbReference>
<evidence type="ECO:0000313" key="12">
    <source>
        <dbReference type="Proteomes" id="UP000663887"/>
    </source>
</evidence>
<sequence>MLLVFKLQLIFLISILNYTSLQRVNPLPQYWDYQREGPDTWQQRYNACNGRAQSPINIRTCLVKYDKNLNPLCLNDFMVNTSLYVWNFTHNGHTIVVYPPTSVRLSITGANLSEIFYLVQFHFHWGYNAYQGSEHTIDGIKYPLEIHFVHEAQFSSSLTVLCVLFNLQVDDNPYINDLLSILNQTRNASIAIEKQIDISPLFPTFFSPRFYRYIGSLTTPPCTEGIIWIVLASTVPISENQLKIFIDNSVPSNFRDPQKLNSRNILVNFEPEKNLEVNDDYNKCIRRSSVCIEQRSILLISLVIFIFILQ</sequence>
<dbReference type="InterPro" id="IPR023561">
    <property type="entry name" value="Carbonic_anhydrase_a-class"/>
</dbReference>
<dbReference type="GO" id="GO:0004089">
    <property type="term" value="F:carbonate dehydratase activity"/>
    <property type="evidence" value="ECO:0007669"/>
    <property type="project" value="UniProtKB-UniRule"/>
</dbReference>
<evidence type="ECO:0000256" key="2">
    <source>
        <dbReference type="ARBA" id="ARBA00010718"/>
    </source>
</evidence>
<dbReference type="SMART" id="SM01057">
    <property type="entry name" value="Carb_anhydrase"/>
    <property type="match status" value="1"/>
</dbReference>
<dbReference type="Proteomes" id="UP000663887">
    <property type="component" value="Unassembled WGS sequence"/>
</dbReference>
<name>A0A816P3K0_9BILA</name>
<feature type="signal peptide" evidence="8">
    <location>
        <begin position="1"/>
        <end position="21"/>
    </location>
</feature>
<keyword evidence="6 8" id="KW-0456">Lyase</keyword>
<evidence type="ECO:0000313" key="11">
    <source>
        <dbReference type="EMBL" id="CAF4257937.1"/>
    </source>
</evidence>
<evidence type="ECO:0000313" key="10">
    <source>
        <dbReference type="EMBL" id="CAF2043780.1"/>
    </source>
</evidence>
<dbReference type="InterPro" id="IPR018338">
    <property type="entry name" value="Carbonic_anhydrase_a-class_CS"/>
</dbReference>